<feature type="compositionally biased region" description="Basic and acidic residues" evidence="1">
    <location>
        <begin position="170"/>
        <end position="190"/>
    </location>
</feature>
<dbReference type="OrthoDB" id="4369670at2759"/>
<name>Q0CM07_ASPTN</name>
<sequence length="190" mass="21616">MPYNPGKCCQHCQSFNHQTRYCLRNKFCIYCKGFHNIVSCTKFRCRRCHTKGHHQDVCLDDPGPHVEWIPQPESHKKREPSKLNDSIKPHASGPTDIAASSKSHQKRKSSKHDSSMDPNISASADIAPSPESYKKRKQPKDHGFMYLNLTVPSPEHNDSKWLAIVQSVRDPPRQGSLEKHAGHDQCRADP</sequence>
<accession>Q0CM07</accession>
<dbReference type="Proteomes" id="UP000007963">
    <property type="component" value="Unassembled WGS sequence"/>
</dbReference>
<gene>
    <name evidence="2" type="ORF">ATEG_05277</name>
</gene>
<dbReference type="EMBL" id="CH476600">
    <property type="protein sequence ID" value="EAU34346.1"/>
    <property type="molecule type" value="Genomic_DNA"/>
</dbReference>
<evidence type="ECO:0000313" key="3">
    <source>
        <dbReference type="Proteomes" id="UP000007963"/>
    </source>
</evidence>
<organism evidence="2 3">
    <name type="scientific">Aspergillus terreus (strain NIH 2624 / FGSC A1156)</name>
    <dbReference type="NCBI Taxonomy" id="341663"/>
    <lineage>
        <taxon>Eukaryota</taxon>
        <taxon>Fungi</taxon>
        <taxon>Dikarya</taxon>
        <taxon>Ascomycota</taxon>
        <taxon>Pezizomycotina</taxon>
        <taxon>Eurotiomycetes</taxon>
        <taxon>Eurotiomycetidae</taxon>
        <taxon>Eurotiales</taxon>
        <taxon>Aspergillaceae</taxon>
        <taxon>Aspergillus</taxon>
        <taxon>Aspergillus subgen. Circumdati</taxon>
    </lineage>
</organism>
<feature type="compositionally biased region" description="Basic and acidic residues" evidence="1">
    <location>
        <begin position="73"/>
        <end position="88"/>
    </location>
</feature>
<dbReference type="GeneID" id="4321222"/>
<proteinExistence type="predicted"/>
<reference evidence="3" key="1">
    <citation type="submission" date="2005-09" db="EMBL/GenBank/DDBJ databases">
        <title>Annotation of the Aspergillus terreus NIH2624 genome.</title>
        <authorList>
            <person name="Birren B.W."/>
            <person name="Lander E.S."/>
            <person name="Galagan J.E."/>
            <person name="Nusbaum C."/>
            <person name="Devon K."/>
            <person name="Henn M."/>
            <person name="Ma L.-J."/>
            <person name="Jaffe D.B."/>
            <person name="Butler J."/>
            <person name="Alvarez P."/>
            <person name="Gnerre S."/>
            <person name="Grabherr M."/>
            <person name="Kleber M."/>
            <person name="Mauceli E.W."/>
            <person name="Brockman W."/>
            <person name="Rounsley S."/>
            <person name="Young S.K."/>
            <person name="LaButti K."/>
            <person name="Pushparaj V."/>
            <person name="DeCaprio D."/>
            <person name="Crawford M."/>
            <person name="Koehrsen M."/>
            <person name="Engels R."/>
            <person name="Montgomery P."/>
            <person name="Pearson M."/>
            <person name="Howarth C."/>
            <person name="Larson L."/>
            <person name="Luoma S."/>
            <person name="White J."/>
            <person name="Alvarado L."/>
            <person name="Kodira C.D."/>
            <person name="Zeng Q."/>
            <person name="Oleary S."/>
            <person name="Yandava C."/>
            <person name="Denning D.W."/>
            <person name="Nierman W.C."/>
            <person name="Milne T."/>
            <person name="Madden K."/>
        </authorList>
    </citation>
    <scope>NUCLEOTIDE SEQUENCE [LARGE SCALE GENOMIC DNA]</scope>
    <source>
        <strain evidence="3">NIH 2624 / FGSC A1156</strain>
    </source>
</reference>
<evidence type="ECO:0000313" key="2">
    <source>
        <dbReference type="EMBL" id="EAU34346.1"/>
    </source>
</evidence>
<dbReference type="RefSeq" id="XP_001214455.1">
    <property type="nucleotide sequence ID" value="XM_001214455.1"/>
</dbReference>
<dbReference type="AlphaFoldDB" id="Q0CM07"/>
<protein>
    <submittedName>
        <fullName evidence="2">Uncharacterized protein</fullName>
    </submittedName>
</protein>
<dbReference type="HOGENOM" id="CLU_1427704_0_0_1"/>
<evidence type="ECO:0000256" key="1">
    <source>
        <dbReference type="SAM" id="MobiDB-lite"/>
    </source>
</evidence>
<dbReference type="VEuPathDB" id="FungiDB:ATEG_05277"/>
<feature type="region of interest" description="Disordered" evidence="1">
    <location>
        <begin position="69"/>
        <end position="190"/>
    </location>
</feature>